<protein>
    <submittedName>
        <fullName evidence="1">Uncharacterized protein</fullName>
    </submittedName>
</protein>
<accession>A0A0E3BU18</accession>
<dbReference type="EMBL" id="AWTN01000163">
    <property type="protein sequence ID" value="KGG81909.1"/>
    <property type="molecule type" value="Genomic_DNA"/>
</dbReference>
<gene>
    <name evidence="1" type="ORF">P245_27935</name>
</gene>
<proteinExistence type="predicted"/>
<evidence type="ECO:0000313" key="2">
    <source>
        <dbReference type="Proteomes" id="UP000029567"/>
    </source>
</evidence>
<dbReference type="RefSeq" id="WP_034384365.1">
    <property type="nucleotide sequence ID" value="NZ_AWTN01000163.1"/>
</dbReference>
<comment type="caution">
    <text evidence="1">The sequence shown here is derived from an EMBL/GenBank/DDBJ whole genome shotgun (WGS) entry which is preliminary data.</text>
</comment>
<dbReference type="AlphaFoldDB" id="A0A0E3BU18"/>
<dbReference type="Proteomes" id="UP000029567">
    <property type="component" value="Unassembled WGS sequence"/>
</dbReference>
<name>A0A0E3BU18_9BURK</name>
<reference evidence="1 2" key="1">
    <citation type="submission" date="2013-09" db="EMBL/GenBank/DDBJ databases">
        <title>High correlation between genotypes and phenotypes of environmental bacteria Comamonas testosteroni strains.</title>
        <authorList>
            <person name="Liu L."/>
            <person name="Zhu W."/>
            <person name="Xia X."/>
            <person name="Xu B."/>
            <person name="Luo M."/>
            <person name="Wang G."/>
        </authorList>
    </citation>
    <scope>NUCLEOTIDE SEQUENCE [LARGE SCALE GENOMIC DNA]</scope>
    <source>
        <strain evidence="1 2">JL14</strain>
    </source>
</reference>
<sequence>MTNEENKSLNERHPKLGGIYPACDSGWFNLVDVLCYELQRQTDKHGAPQLEVIQIKEKLGGLRFQVQAIAPKDHDTTEEPRPSPTQRALISMAERLSYLTCEKCGRPGSTQEDREWIQTLCAEHAVE</sequence>
<organism evidence="1 2">
    <name type="scientific">Comamonas thiooxydans</name>
    <dbReference type="NCBI Taxonomy" id="363952"/>
    <lineage>
        <taxon>Bacteria</taxon>
        <taxon>Pseudomonadati</taxon>
        <taxon>Pseudomonadota</taxon>
        <taxon>Betaproteobacteria</taxon>
        <taxon>Burkholderiales</taxon>
        <taxon>Comamonadaceae</taxon>
        <taxon>Comamonas</taxon>
    </lineage>
</organism>
<evidence type="ECO:0000313" key="1">
    <source>
        <dbReference type="EMBL" id="KGG81909.1"/>
    </source>
</evidence>